<gene>
    <name evidence="1" type="ORF">CSUI_009040</name>
</gene>
<organism evidence="1 2">
    <name type="scientific">Cystoisospora suis</name>
    <dbReference type="NCBI Taxonomy" id="483139"/>
    <lineage>
        <taxon>Eukaryota</taxon>
        <taxon>Sar</taxon>
        <taxon>Alveolata</taxon>
        <taxon>Apicomplexa</taxon>
        <taxon>Conoidasida</taxon>
        <taxon>Coccidia</taxon>
        <taxon>Eucoccidiorida</taxon>
        <taxon>Eimeriorina</taxon>
        <taxon>Sarcocystidae</taxon>
        <taxon>Cystoisospora</taxon>
    </lineage>
</organism>
<evidence type="ECO:0000313" key="1">
    <source>
        <dbReference type="EMBL" id="PHJ17139.1"/>
    </source>
</evidence>
<name>A0A2C6KJ52_9APIC</name>
<dbReference type="GeneID" id="94432370"/>
<comment type="caution">
    <text evidence="1">The sequence shown here is derived from an EMBL/GenBank/DDBJ whole genome shotgun (WGS) entry which is preliminary data.</text>
</comment>
<dbReference type="AlphaFoldDB" id="A0A2C6KJ52"/>
<accession>A0A2C6KJ52</accession>
<reference evidence="1 2" key="1">
    <citation type="journal article" date="2017" name="Int. J. Parasitol.">
        <title>The genome of the protozoan parasite Cystoisospora suis and a reverse vaccinology approach to identify vaccine candidates.</title>
        <authorList>
            <person name="Palmieri N."/>
            <person name="Shrestha A."/>
            <person name="Ruttkowski B."/>
            <person name="Beck T."/>
            <person name="Vogl C."/>
            <person name="Tomley F."/>
            <person name="Blake D.P."/>
            <person name="Joachim A."/>
        </authorList>
    </citation>
    <scope>NUCLEOTIDE SEQUENCE [LARGE SCALE GENOMIC DNA]</scope>
    <source>
        <strain evidence="1 2">Wien I</strain>
    </source>
</reference>
<keyword evidence="2" id="KW-1185">Reference proteome</keyword>
<proteinExistence type="predicted"/>
<dbReference type="Proteomes" id="UP000221165">
    <property type="component" value="Unassembled WGS sequence"/>
</dbReference>
<sequence>MNRREVFLDSFCCLGQIDTCWSQTKCRKLLQQNNVLQRCKKKKGEERKAPVDTRGYNTHSGVYTPPEWEGDGWKRKKRKKTGSWRWCSREMQSFHHSFCYDETPHAKHRTSRPSVFSMSPLSLSPTSLSPTLSPTAVFSSHSTTTSCSSRFRTLLPYHTMASIRCFSSSSSSRFFFPCSTGIRQRNYTLRNPIPVSWSSSISCVSSPYSSSSFSCLPFLSSVSSLNTPRFSSSSSSPSASSSSSLFVHARKKFSFHSSHPSFHDPLTPLLSSPVSLSLSPLSSSLS</sequence>
<dbReference type="EMBL" id="MIGC01005240">
    <property type="protein sequence ID" value="PHJ17139.1"/>
    <property type="molecule type" value="Genomic_DNA"/>
</dbReference>
<dbReference type="RefSeq" id="XP_067918864.1">
    <property type="nucleotide sequence ID" value="XM_068069159.1"/>
</dbReference>
<evidence type="ECO:0000313" key="2">
    <source>
        <dbReference type="Proteomes" id="UP000221165"/>
    </source>
</evidence>
<protein>
    <submittedName>
        <fullName evidence="1">Uncharacterized protein</fullName>
    </submittedName>
</protein>
<dbReference type="VEuPathDB" id="ToxoDB:CSUI_009040"/>
<feature type="non-terminal residue" evidence="1">
    <location>
        <position position="286"/>
    </location>
</feature>